<feature type="compositionally biased region" description="Basic residues" evidence="2">
    <location>
        <begin position="1"/>
        <end position="12"/>
    </location>
</feature>
<name>A0ABW1VD52_9MICO</name>
<dbReference type="Pfam" id="PF04977">
    <property type="entry name" value="DivIC"/>
    <property type="match status" value="1"/>
</dbReference>
<dbReference type="EMBL" id="JBHSTP010000001">
    <property type="protein sequence ID" value="MFC6354946.1"/>
    <property type="molecule type" value="Genomic_DNA"/>
</dbReference>
<evidence type="ECO:0000256" key="2">
    <source>
        <dbReference type="SAM" id="MobiDB-lite"/>
    </source>
</evidence>
<feature type="region of interest" description="Disordered" evidence="2">
    <location>
        <begin position="1"/>
        <end position="21"/>
    </location>
</feature>
<proteinExistence type="predicted"/>
<comment type="caution">
    <text evidence="4">The sequence shown here is derived from an EMBL/GenBank/DDBJ whole genome shotgun (WGS) entry which is preliminary data.</text>
</comment>
<keyword evidence="1" id="KW-0175">Coiled coil</keyword>
<accession>A0ABW1VD52</accession>
<keyword evidence="5" id="KW-1185">Reference proteome</keyword>
<gene>
    <name evidence="4" type="ORF">ACFQB0_02300</name>
</gene>
<keyword evidence="3" id="KW-0812">Transmembrane</keyword>
<feature type="transmembrane region" description="Helical" evidence="3">
    <location>
        <begin position="36"/>
        <end position="59"/>
    </location>
</feature>
<evidence type="ECO:0000256" key="3">
    <source>
        <dbReference type="SAM" id="Phobius"/>
    </source>
</evidence>
<dbReference type="Proteomes" id="UP001596306">
    <property type="component" value="Unassembled WGS sequence"/>
</dbReference>
<reference evidence="5" key="1">
    <citation type="journal article" date="2019" name="Int. J. Syst. Evol. Microbiol.">
        <title>The Global Catalogue of Microorganisms (GCM) 10K type strain sequencing project: providing services to taxonomists for standard genome sequencing and annotation.</title>
        <authorList>
            <consortium name="The Broad Institute Genomics Platform"/>
            <consortium name="The Broad Institute Genome Sequencing Center for Infectious Disease"/>
            <person name="Wu L."/>
            <person name="Ma J."/>
        </authorList>
    </citation>
    <scope>NUCLEOTIDE SEQUENCE [LARGE SCALE GENOMIC DNA]</scope>
    <source>
        <strain evidence="5">CCUG 43304</strain>
    </source>
</reference>
<evidence type="ECO:0000313" key="4">
    <source>
        <dbReference type="EMBL" id="MFC6354946.1"/>
    </source>
</evidence>
<sequence length="160" mass="17747">MSHTSAKVRAKRVPVAMGPGESATSGWLRGIRFSGFSLIMMGILVLAVVVLAPSLRVYVEQRQQIAMLQDSVRKQQNEVDTLTVERERWNDKTYVVTQARERLYYAMPGEISFLVINDLAAPVESDTAPVSKDIQNTQVDWLQSMFVSAMTAGLAEGAQQ</sequence>
<protein>
    <submittedName>
        <fullName evidence="4">Septum formation initiator family protein</fullName>
    </submittedName>
</protein>
<organism evidence="4 5">
    <name type="scientific">Luethyella okanaganae</name>
    <dbReference type="NCBI Taxonomy" id="69372"/>
    <lineage>
        <taxon>Bacteria</taxon>
        <taxon>Bacillati</taxon>
        <taxon>Actinomycetota</taxon>
        <taxon>Actinomycetes</taxon>
        <taxon>Micrococcales</taxon>
        <taxon>Microbacteriaceae</taxon>
        <taxon>Luethyella</taxon>
    </lineage>
</organism>
<feature type="coiled-coil region" evidence="1">
    <location>
        <begin position="58"/>
        <end position="92"/>
    </location>
</feature>
<evidence type="ECO:0000313" key="5">
    <source>
        <dbReference type="Proteomes" id="UP001596306"/>
    </source>
</evidence>
<keyword evidence="3" id="KW-0472">Membrane</keyword>
<keyword evidence="3" id="KW-1133">Transmembrane helix</keyword>
<dbReference type="RefSeq" id="WP_386727088.1">
    <property type="nucleotide sequence ID" value="NZ_JBHSTP010000001.1"/>
</dbReference>
<dbReference type="InterPro" id="IPR007060">
    <property type="entry name" value="FtsL/DivIC"/>
</dbReference>
<evidence type="ECO:0000256" key="1">
    <source>
        <dbReference type="SAM" id="Coils"/>
    </source>
</evidence>